<dbReference type="EMBL" id="CM055112">
    <property type="protein sequence ID" value="KAJ7517382.1"/>
    <property type="molecule type" value="Genomic_DNA"/>
</dbReference>
<keyword evidence="2" id="KW-1185">Reference proteome</keyword>
<evidence type="ECO:0000313" key="2">
    <source>
        <dbReference type="Proteomes" id="UP001162992"/>
    </source>
</evidence>
<accession>A0ACC2AJU0</accession>
<dbReference type="Proteomes" id="UP001162992">
    <property type="component" value="Chromosome 21"/>
</dbReference>
<reference evidence="2" key="1">
    <citation type="journal article" date="2024" name="Proc. Natl. Acad. Sci. U.S.A.">
        <title>Extraordinary preservation of gene collinearity over three hundred million years revealed in homosporous lycophytes.</title>
        <authorList>
            <person name="Li C."/>
            <person name="Wickell D."/>
            <person name="Kuo L.Y."/>
            <person name="Chen X."/>
            <person name="Nie B."/>
            <person name="Liao X."/>
            <person name="Peng D."/>
            <person name="Ji J."/>
            <person name="Jenkins J."/>
            <person name="Williams M."/>
            <person name="Shu S."/>
            <person name="Plott C."/>
            <person name="Barry K."/>
            <person name="Rajasekar S."/>
            <person name="Grimwood J."/>
            <person name="Han X."/>
            <person name="Sun S."/>
            <person name="Hou Z."/>
            <person name="He W."/>
            <person name="Dai G."/>
            <person name="Sun C."/>
            <person name="Schmutz J."/>
            <person name="Leebens-Mack J.H."/>
            <person name="Li F.W."/>
            <person name="Wang L."/>
        </authorList>
    </citation>
    <scope>NUCLEOTIDE SEQUENCE [LARGE SCALE GENOMIC DNA]</scope>
    <source>
        <strain evidence="2">cv. PW_Plant_1</strain>
    </source>
</reference>
<gene>
    <name evidence="1" type="ORF">O6H91_21G021300</name>
</gene>
<protein>
    <submittedName>
        <fullName evidence="1">Uncharacterized protein</fullName>
    </submittedName>
</protein>
<proteinExistence type="predicted"/>
<comment type="caution">
    <text evidence="1">The sequence shown here is derived from an EMBL/GenBank/DDBJ whole genome shotgun (WGS) entry which is preliminary data.</text>
</comment>
<evidence type="ECO:0000313" key="1">
    <source>
        <dbReference type="EMBL" id="KAJ7517382.1"/>
    </source>
</evidence>
<name>A0ACC2AJU0_DIPCM</name>
<sequence length="496" mass="56751">MKKTSGAKVGLRSSVESGLSVLSAKTLSQLASCAQNRSSYALIVSVAVVPILFCCAYFDSRIVSAELLLQTANRLLLVHTSTLNLSFIRHKNEAHFRQFGERSWAPEPFQGEQTVTNNDLESGSSYQNSSINSILEKASLNYSGETKDCDLFDGRWIKDDKFHPSYSPEGCPFIDKGFRCKQNGRTDSEYFKWRWQPRGCNIPRFDARAMLVNLRGRRMVFVGDSLGRNQWESLLCMLAEAVANKSAIYEANGNPITKRKGFLSIRFDDYNCTVEYYRAPFLVRRAAAPAGSPEKVKSVLLVDAMHSTSPKWRSADVLIFNAGHWWTHEKTLKCGWYFQEGGRVVEDMKVESAFRRAMRTWGEWVKSQVDTNKTHILFRGYSPPHFRDGDWNIGGKCHHHTEPIFNSSNISIQELPWTNEIIFHEVALNIEKRITFLNITHLTSYRQDGHPSLWYTKKEPKINIQMIEDCSHWCLPGVPDIWNELLYTILSNDVHD</sequence>
<organism evidence="1 2">
    <name type="scientific">Diphasiastrum complanatum</name>
    <name type="common">Issler's clubmoss</name>
    <name type="synonym">Lycopodium complanatum</name>
    <dbReference type="NCBI Taxonomy" id="34168"/>
    <lineage>
        <taxon>Eukaryota</taxon>
        <taxon>Viridiplantae</taxon>
        <taxon>Streptophyta</taxon>
        <taxon>Embryophyta</taxon>
        <taxon>Tracheophyta</taxon>
        <taxon>Lycopodiopsida</taxon>
        <taxon>Lycopodiales</taxon>
        <taxon>Lycopodiaceae</taxon>
        <taxon>Lycopodioideae</taxon>
        <taxon>Diphasiastrum</taxon>
    </lineage>
</organism>